<evidence type="ECO:0000256" key="1">
    <source>
        <dbReference type="SAM" id="MobiDB-lite"/>
    </source>
</evidence>
<organism evidence="3 4">
    <name type="scientific">Sphaerobacter thermophilus (strain ATCC 49802 / DSM 20745 / KCCM 41009 / NCIMB 13125 / S 6022)</name>
    <dbReference type="NCBI Taxonomy" id="479434"/>
    <lineage>
        <taxon>Bacteria</taxon>
        <taxon>Pseudomonadati</taxon>
        <taxon>Thermomicrobiota</taxon>
        <taxon>Thermomicrobia</taxon>
        <taxon>Sphaerobacterales</taxon>
        <taxon>Sphaerobacterineae</taxon>
        <taxon>Sphaerobacteraceae</taxon>
        <taxon>Sphaerobacter</taxon>
    </lineage>
</organism>
<feature type="transmembrane region" description="Helical" evidence="2">
    <location>
        <begin position="111"/>
        <end position="141"/>
    </location>
</feature>
<accession>D1C7U7</accession>
<evidence type="ECO:0000256" key="2">
    <source>
        <dbReference type="SAM" id="Phobius"/>
    </source>
</evidence>
<evidence type="ECO:0000313" key="4">
    <source>
        <dbReference type="Proteomes" id="UP000002027"/>
    </source>
</evidence>
<keyword evidence="2" id="KW-1133">Transmembrane helix</keyword>
<sequence length="178" mass="18808">MSTDEETMSPQPEPAEAPASASGVSHAPVSRAIYGLITVLAVLQVLEIETPSAWHATVVLFGTTVAVALVDAYSESIAEMLAERHWLTWNDLRAIGRNVTPVLVGAQGPTVILLLSALGLLSVGLAISLAQVVAFALLFGFGWRVGQLLHGHWLRQLASALFLVAIGGLVLGIKVIFH</sequence>
<dbReference type="Proteomes" id="UP000002027">
    <property type="component" value="Chromosome 1"/>
</dbReference>
<keyword evidence="2" id="KW-0472">Membrane</keyword>
<evidence type="ECO:0000313" key="3">
    <source>
        <dbReference type="EMBL" id="ACZ37930.1"/>
    </source>
</evidence>
<dbReference type="EMBL" id="CP001823">
    <property type="protein sequence ID" value="ACZ37930.1"/>
    <property type="molecule type" value="Genomic_DNA"/>
</dbReference>
<keyword evidence="4" id="KW-1185">Reference proteome</keyword>
<dbReference type="RefSeq" id="WP_012870977.1">
    <property type="nucleotide sequence ID" value="NC_013523.1"/>
</dbReference>
<protein>
    <submittedName>
        <fullName evidence="3">Uncharacterized protein</fullName>
    </submittedName>
</protein>
<proteinExistence type="predicted"/>
<reference evidence="4" key="1">
    <citation type="submission" date="2009-11" db="EMBL/GenBank/DDBJ databases">
        <title>The complete chromosome 1 of Sphaerobacter thermophilus DSM 20745.</title>
        <authorList>
            <person name="Lucas S."/>
            <person name="Copeland A."/>
            <person name="Lapidus A."/>
            <person name="Glavina del Rio T."/>
            <person name="Dalin E."/>
            <person name="Tice H."/>
            <person name="Bruce D."/>
            <person name="Goodwin L."/>
            <person name="Pitluck S."/>
            <person name="Kyrpides N."/>
            <person name="Mavromatis K."/>
            <person name="Ivanova N."/>
            <person name="Mikhailova N."/>
            <person name="LaButti K.M."/>
            <person name="Clum A."/>
            <person name="Sun H.I."/>
            <person name="Brettin T."/>
            <person name="Detter J.C."/>
            <person name="Han C."/>
            <person name="Larimer F."/>
            <person name="Land M."/>
            <person name="Hauser L."/>
            <person name="Markowitz V."/>
            <person name="Cheng J.F."/>
            <person name="Hugenholtz P."/>
            <person name="Woyke T."/>
            <person name="Wu D."/>
            <person name="Steenblock K."/>
            <person name="Schneider S."/>
            <person name="Pukall R."/>
            <person name="Goeker M."/>
            <person name="Klenk H.P."/>
            <person name="Eisen J.A."/>
        </authorList>
    </citation>
    <scope>NUCLEOTIDE SEQUENCE [LARGE SCALE GENOMIC DNA]</scope>
    <source>
        <strain evidence="4">ATCC 49802 / DSM 20745 / S 6022</strain>
    </source>
</reference>
<keyword evidence="2" id="KW-0812">Transmembrane</keyword>
<feature type="region of interest" description="Disordered" evidence="1">
    <location>
        <begin position="1"/>
        <end position="22"/>
    </location>
</feature>
<dbReference type="OrthoDB" id="7858509at2"/>
<gene>
    <name evidence="3" type="ordered locus">Sthe_0492</name>
</gene>
<dbReference type="STRING" id="479434.Sthe_0492"/>
<reference evidence="3 4" key="2">
    <citation type="journal article" date="2010" name="Stand. Genomic Sci.">
        <title>Complete genome sequence of Desulfohalobium retbaense type strain (HR(100)).</title>
        <authorList>
            <person name="Spring S."/>
            <person name="Nolan M."/>
            <person name="Lapidus A."/>
            <person name="Glavina Del Rio T."/>
            <person name="Copeland A."/>
            <person name="Tice H."/>
            <person name="Cheng J.F."/>
            <person name="Lucas S."/>
            <person name="Land M."/>
            <person name="Chen F."/>
            <person name="Bruce D."/>
            <person name="Goodwin L."/>
            <person name="Pitluck S."/>
            <person name="Ivanova N."/>
            <person name="Mavromatis K."/>
            <person name="Mikhailova N."/>
            <person name="Pati A."/>
            <person name="Chen A."/>
            <person name="Palaniappan K."/>
            <person name="Hauser L."/>
            <person name="Chang Y.J."/>
            <person name="Jeffries C.D."/>
            <person name="Munk C."/>
            <person name="Kiss H."/>
            <person name="Chain P."/>
            <person name="Han C."/>
            <person name="Brettin T."/>
            <person name="Detter J.C."/>
            <person name="Schuler E."/>
            <person name="Goker M."/>
            <person name="Rohde M."/>
            <person name="Bristow J."/>
            <person name="Eisen J.A."/>
            <person name="Markowitz V."/>
            <person name="Hugenholtz P."/>
            <person name="Kyrpides N.C."/>
            <person name="Klenk H.P."/>
        </authorList>
    </citation>
    <scope>NUCLEOTIDE SEQUENCE [LARGE SCALE GENOMIC DNA]</scope>
    <source>
        <strain evidence="4">ATCC 49802 / DSM 20745 / S 6022</strain>
    </source>
</reference>
<feature type="transmembrane region" description="Helical" evidence="2">
    <location>
        <begin position="153"/>
        <end position="177"/>
    </location>
</feature>
<dbReference type="KEGG" id="sti:Sthe_0492"/>
<dbReference type="HOGENOM" id="CLU_1509659_0_0_0"/>
<name>D1C7U7_SPHTD</name>
<dbReference type="InParanoid" id="D1C7U7"/>
<dbReference type="AlphaFoldDB" id="D1C7U7"/>